<dbReference type="SMART" id="SM00252">
    <property type="entry name" value="SH2"/>
    <property type="match status" value="1"/>
</dbReference>
<organism evidence="8 9">
    <name type="scientific">Gasterosteus aculeatus aculeatus</name>
    <name type="common">three-spined stickleback</name>
    <dbReference type="NCBI Taxonomy" id="481459"/>
    <lineage>
        <taxon>Eukaryota</taxon>
        <taxon>Metazoa</taxon>
        <taxon>Chordata</taxon>
        <taxon>Craniata</taxon>
        <taxon>Vertebrata</taxon>
        <taxon>Euteleostomi</taxon>
        <taxon>Actinopterygii</taxon>
        <taxon>Neopterygii</taxon>
        <taxon>Teleostei</taxon>
        <taxon>Neoteleostei</taxon>
        <taxon>Acanthomorphata</taxon>
        <taxon>Eupercaria</taxon>
        <taxon>Perciformes</taxon>
        <taxon>Cottioidei</taxon>
        <taxon>Gasterosteales</taxon>
        <taxon>Gasterosteidae</taxon>
        <taxon>Gasterosteus</taxon>
    </lineage>
</organism>
<dbReference type="GO" id="GO:0045087">
    <property type="term" value="P:innate immune response"/>
    <property type="evidence" value="ECO:0007669"/>
    <property type="project" value="UniProtKB-KW"/>
</dbReference>
<dbReference type="SUPFAM" id="SSF55550">
    <property type="entry name" value="SH2 domain"/>
    <property type="match status" value="1"/>
</dbReference>
<reference evidence="8 9" key="1">
    <citation type="journal article" date="2021" name="G3 (Bethesda)">
        <title>Improved contiguity of the threespine stickleback genome using long-read sequencing.</title>
        <authorList>
            <person name="Nath S."/>
            <person name="Shaw D.E."/>
            <person name="White M.A."/>
        </authorList>
    </citation>
    <scope>NUCLEOTIDE SEQUENCE [LARGE SCALE GENOMIC DNA]</scope>
    <source>
        <strain evidence="8 9">Lake Benthic</strain>
    </source>
</reference>
<keyword evidence="4" id="KW-1064">Adaptive immunity</keyword>
<dbReference type="Proteomes" id="UP000007635">
    <property type="component" value="Chromosome IV"/>
</dbReference>
<feature type="compositionally biased region" description="Basic and acidic residues" evidence="6">
    <location>
        <begin position="143"/>
        <end position="152"/>
    </location>
</feature>
<evidence type="ECO:0000313" key="9">
    <source>
        <dbReference type="Proteomes" id="UP000007635"/>
    </source>
</evidence>
<evidence type="ECO:0000256" key="4">
    <source>
        <dbReference type="ARBA" id="ARBA00023130"/>
    </source>
</evidence>
<dbReference type="Gene3D" id="3.30.505.10">
    <property type="entry name" value="SH2 domain"/>
    <property type="match status" value="1"/>
</dbReference>
<dbReference type="PROSITE" id="PS50001">
    <property type="entry name" value="SH2"/>
    <property type="match status" value="1"/>
</dbReference>
<evidence type="ECO:0000256" key="6">
    <source>
        <dbReference type="SAM" id="MobiDB-lite"/>
    </source>
</evidence>
<dbReference type="Pfam" id="PF00017">
    <property type="entry name" value="SH2"/>
    <property type="match status" value="1"/>
</dbReference>
<dbReference type="KEGG" id="gat:120817198"/>
<dbReference type="CTD" id="100148259"/>
<feature type="domain" description="SH2" evidence="7">
    <location>
        <begin position="6"/>
        <end position="102"/>
    </location>
</feature>
<evidence type="ECO:0000256" key="1">
    <source>
        <dbReference type="ARBA" id="ARBA00022588"/>
    </source>
</evidence>
<evidence type="ECO:0000259" key="7">
    <source>
        <dbReference type="PROSITE" id="PS50001"/>
    </source>
</evidence>
<dbReference type="AlphaFoldDB" id="A0AAQ4NXV5"/>
<keyword evidence="2" id="KW-0391">Immunity</keyword>
<keyword evidence="9" id="KW-1185">Reference proteome</keyword>
<accession>A0AAQ4NXV5</accession>
<keyword evidence="1" id="KW-0399">Innate immunity</keyword>
<feature type="region of interest" description="Disordered" evidence="6">
    <location>
        <begin position="109"/>
        <end position="158"/>
    </location>
</feature>
<dbReference type="GeneID" id="120817198"/>
<reference evidence="8" key="3">
    <citation type="submission" date="2025-09" db="UniProtKB">
        <authorList>
            <consortium name="Ensembl"/>
        </authorList>
    </citation>
    <scope>IDENTIFICATION</scope>
</reference>
<dbReference type="InterPro" id="IPR036860">
    <property type="entry name" value="SH2_dom_sf"/>
</dbReference>
<sequence>MDMLPVYHGPIGKEEGERRLARDGRDGSYLVRDSDSVPGVYCLCVLFEGFVYTYRLHKDDAGSWAADTTPGVRKRYFRHIRNLIVAFQEPGQGIAMPLLYPVTAQARAHSQTEAAPPPRHSGAAHLQQRAPPSTAKGHKNRKEVRQVSDPHLLRGCKQ</sequence>
<evidence type="ECO:0000256" key="2">
    <source>
        <dbReference type="ARBA" id="ARBA00022859"/>
    </source>
</evidence>
<dbReference type="GO" id="GO:0050776">
    <property type="term" value="P:regulation of immune response"/>
    <property type="evidence" value="ECO:0007669"/>
    <property type="project" value="TreeGrafter"/>
</dbReference>
<dbReference type="PANTHER" id="PTHR46051">
    <property type="entry name" value="SH2 DOMAIN-CONTAINING PROTEIN"/>
    <property type="match status" value="1"/>
</dbReference>
<dbReference type="RefSeq" id="XP_040029050.1">
    <property type="nucleotide sequence ID" value="XM_040173116.1"/>
</dbReference>
<dbReference type="InterPro" id="IPR000980">
    <property type="entry name" value="SH2"/>
</dbReference>
<evidence type="ECO:0000256" key="5">
    <source>
        <dbReference type="PROSITE-ProRule" id="PRU00191"/>
    </source>
</evidence>
<evidence type="ECO:0000313" key="8">
    <source>
        <dbReference type="Ensembl" id="ENSGACP00000031465.1"/>
    </source>
</evidence>
<name>A0AAQ4NXV5_GASAC</name>
<dbReference type="GO" id="GO:0002250">
    <property type="term" value="P:adaptive immune response"/>
    <property type="evidence" value="ECO:0007669"/>
    <property type="project" value="UniProtKB-KW"/>
</dbReference>
<evidence type="ECO:0000256" key="3">
    <source>
        <dbReference type="ARBA" id="ARBA00022999"/>
    </source>
</evidence>
<dbReference type="GeneTree" id="ENSGT00940000155920"/>
<reference evidence="8" key="2">
    <citation type="submission" date="2025-08" db="UniProtKB">
        <authorList>
            <consortium name="Ensembl"/>
        </authorList>
    </citation>
    <scope>IDENTIFICATION</scope>
</reference>
<dbReference type="Ensembl" id="ENSGACT00000048229.1">
    <property type="protein sequence ID" value="ENSGACP00000031465.1"/>
    <property type="gene ID" value="ENSGACG00000031359.1"/>
</dbReference>
<dbReference type="PANTHER" id="PTHR46051:SF1">
    <property type="entry name" value="INOSITOL POLYPHOSPHATE-RELATED PHOSPHATASE DOMAIN-CONTAINING PROTEIN"/>
    <property type="match status" value="1"/>
</dbReference>
<protein>
    <recommendedName>
        <fullName evidence="7">SH2 domain-containing protein</fullName>
    </recommendedName>
</protein>
<proteinExistence type="predicted"/>
<keyword evidence="3 5" id="KW-0727">SH2 domain</keyword>
<dbReference type="GO" id="GO:0009966">
    <property type="term" value="P:regulation of signal transduction"/>
    <property type="evidence" value="ECO:0007669"/>
    <property type="project" value="TreeGrafter"/>
</dbReference>